<sequence length="121" mass="14418">MLVDYAASRKLYGKRIQNEIDELKRRQKDLEIEYSKIDVDLKSKLCPLYVYEEPSINQLNIEAYKLYAEDCKSKGITALTKLHEMRFQKAIEAFGEIVKERYFVKYLNNPARKENIENYLK</sequence>
<accession>A0A392MFA8</accession>
<name>A0A392MFA8_9FABA</name>
<gene>
    <name evidence="2" type="ORF">A2U01_0007051</name>
</gene>
<evidence type="ECO:0000256" key="1">
    <source>
        <dbReference type="SAM" id="Coils"/>
    </source>
</evidence>
<keyword evidence="3" id="KW-1185">Reference proteome</keyword>
<dbReference type="AlphaFoldDB" id="A0A392MFA8"/>
<keyword evidence="1" id="KW-0175">Coiled coil</keyword>
<protein>
    <submittedName>
        <fullName evidence="2">MEI1 protein</fullName>
    </submittedName>
</protein>
<reference evidence="2 3" key="1">
    <citation type="journal article" date="2018" name="Front. Plant Sci.">
        <title>Red Clover (Trifolium pratense) and Zigzag Clover (T. medium) - A Picture of Genomic Similarities and Differences.</title>
        <authorList>
            <person name="Dluhosova J."/>
            <person name="Istvanek J."/>
            <person name="Nedelnik J."/>
            <person name="Repkova J."/>
        </authorList>
    </citation>
    <scope>NUCLEOTIDE SEQUENCE [LARGE SCALE GENOMIC DNA]</scope>
    <source>
        <strain evidence="3">cv. 10/8</strain>
        <tissue evidence="2">Leaf</tissue>
    </source>
</reference>
<comment type="caution">
    <text evidence="2">The sequence shown here is derived from an EMBL/GenBank/DDBJ whole genome shotgun (WGS) entry which is preliminary data.</text>
</comment>
<dbReference type="Proteomes" id="UP000265520">
    <property type="component" value="Unassembled WGS sequence"/>
</dbReference>
<feature type="coiled-coil region" evidence="1">
    <location>
        <begin position="13"/>
        <end position="40"/>
    </location>
</feature>
<proteinExistence type="predicted"/>
<evidence type="ECO:0000313" key="2">
    <source>
        <dbReference type="EMBL" id="MCH86197.1"/>
    </source>
</evidence>
<dbReference type="EMBL" id="LXQA010009908">
    <property type="protein sequence ID" value="MCH86197.1"/>
    <property type="molecule type" value="Genomic_DNA"/>
</dbReference>
<organism evidence="2 3">
    <name type="scientific">Trifolium medium</name>
    <dbReference type="NCBI Taxonomy" id="97028"/>
    <lineage>
        <taxon>Eukaryota</taxon>
        <taxon>Viridiplantae</taxon>
        <taxon>Streptophyta</taxon>
        <taxon>Embryophyta</taxon>
        <taxon>Tracheophyta</taxon>
        <taxon>Spermatophyta</taxon>
        <taxon>Magnoliopsida</taxon>
        <taxon>eudicotyledons</taxon>
        <taxon>Gunneridae</taxon>
        <taxon>Pentapetalae</taxon>
        <taxon>rosids</taxon>
        <taxon>fabids</taxon>
        <taxon>Fabales</taxon>
        <taxon>Fabaceae</taxon>
        <taxon>Papilionoideae</taxon>
        <taxon>50 kb inversion clade</taxon>
        <taxon>NPAAA clade</taxon>
        <taxon>Hologalegina</taxon>
        <taxon>IRL clade</taxon>
        <taxon>Trifolieae</taxon>
        <taxon>Trifolium</taxon>
    </lineage>
</organism>
<evidence type="ECO:0000313" key="3">
    <source>
        <dbReference type="Proteomes" id="UP000265520"/>
    </source>
</evidence>